<dbReference type="SMART" id="SM00184">
    <property type="entry name" value="RING"/>
    <property type="match status" value="1"/>
</dbReference>
<dbReference type="InterPro" id="IPR013083">
    <property type="entry name" value="Znf_RING/FYVE/PHD"/>
</dbReference>
<feature type="compositionally biased region" description="Polar residues" evidence="8">
    <location>
        <begin position="288"/>
        <end position="341"/>
    </location>
</feature>
<dbReference type="AlphaFoldDB" id="A0A834C8B5"/>
<comment type="caution">
    <text evidence="10">The sequence shown here is derived from an EMBL/GenBank/DDBJ whole genome shotgun (WGS) entry which is preliminary data.</text>
</comment>
<feature type="region of interest" description="Disordered" evidence="8">
    <location>
        <begin position="242"/>
        <end position="359"/>
    </location>
</feature>
<reference evidence="10" key="1">
    <citation type="journal article" name="BMC Genomics">
        <title>Long-read sequencing and de novo genome assembly of marine medaka (Oryzias melastigma).</title>
        <authorList>
            <person name="Liang P."/>
            <person name="Saqib H.S.A."/>
            <person name="Ni X."/>
            <person name="Shen Y."/>
        </authorList>
    </citation>
    <scope>NUCLEOTIDE SEQUENCE</scope>
    <source>
        <strain evidence="10">Bigg-433</strain>
    </source>
</reference>
<keyword evidence="2" id="KW-0678">Repressor</keyword>
<dbReference type="Pfam" id="PF16207">
    <property type="entry name" value="RAWUL"/>
    <property type="match status" value="1"/>
</dbReference>
<keyword evidence="6" id="KW-0539">Nucleus</keyword>
<evidence type="ECO:0000256" key="4">
    <source>
        <dbReference type="ARBA" id="ARBA00022771"/>
    </source>
</evidence>
<protein>
    <submittedName>
        <fullName evidence="10">Polycomb group RING finger protein 2</fullName>
    </submittedName>
</protein>
<evidence type="ECO:0000313" key="10">
    <source>
        <dbReference type="EMBL" id="KAF6724585.1"/>
    </source>
</evidence>
<feature type="compositionally biased region" description="Basic and acidic residues" evidence="8">
    <location>
        <begin position="135"/>
        <end position="149"/>
    </location>
</feature>
<evidence type="ECO:0000256" key="1">
    <source>
        <dbReference type="ARBA" id="ARBA00004123"/>
    </source>
</evidence>
<dbReference type="PROSITE" id="PS50089">
    <property type="entry name" value="ZF_RING_2"/>
    <property type="match status" value="1"/>
</dbReference>
<evidence type="ECO:0000256" key="8">
    <source>
        <dbReference type="SAM" id="MobiDB-lite"/>
    </source>
</evidence>
<feature type="compositionally biased region" description="Polar residues" evidence="8">
    <location>
        <begin position="252"/>
        <end position="270"/>
    </location>
</feature>
<dbReference type="GO" id="GO:0008270">
    <property type="term" value="F:zinc ion binding"/>
    <property type="evidence" value="ECO:0007669"/>
    <property type="project" value="UniProtKB-KW"/>
</dbReference>
<keyword evidence="5" id="KW-0862">Zinc</keyword>
<evidence type="ECO:0000256" key="3">
    <source>
        <dbReference type="ARBA" id="ARBA00022723"/>
    </source>
</evidence>
<organism evidence="10 11">
    <name type="scientific">Oryzias melastigma</name>
    <name type="common">Marine medaka</name>
    <dbReference type="NCBI Taxonomy" id="30732"/>
    <lineage>
        <taxon>Eukaryota</taxon>
        <taxon>Metazoa</taxon>
        <taxon>Chordata</taxon>
        <taxon>Craniata</taxon>
        <taxon>Vertebrata</taxon>
        <taxon>Euteleostomi</taxon>
        <taxon>Actinopterygii</taxon>
        <taxon>Neopterygii</taxon>
        <taxon>Teleostei</taxon>
        <taxon>Neoteleostei</taxon>
        <taxon>Acanthomorphata</taxon>
        <taxon>Ovalentaria</taxon>
        <taxon>Atherinomorphae</taxon>
        <taxon>Beloniformes</taxon>
        <taxon>Adrianichthyidae</taxon>
        <taxon>Oryziinae</taxon>
        <taxon>Oryzias</taxon>
    </lineage>
</organism>
<evidence type="ECO:0000256" key="2">
    <source>
        <dbReference type="ARBA" id="ARBA00022491"/>
    </source>
</evidence>
<accession>A0A834C8B5</accession>
<evidence type="ECO:0000256" key="6">
    <source>
        <dbReference type="ARBA" id="ARBA00023242"/>
    </source>
</evidence>
<evidence type="ECO:0000256" key="7">
    <source>
        <dbReference type="PROSITE-ProRule" id="PRU00175"/>
    </source>
</evidence>
<feature type="domain" description="RING-type" evidence="9">
    <location>
        <begin position="20"/>
        <end position="59"/>
    </location>
</feature>
<dbReference type="Gene3D" id="3.10.20.90">
    <property type="entry name" value="Phosphatidylinositol 3-kinase Catalytic Subunit, Chain A, domain 1"/>
    <property type="match status" value="1"/>
</dbReference>
<dbReference type="FunFam" id="3.30.40.10:FF:000122">
    <property type="entry name" value="polycomb group RING finger protein 1"/>
    <property type="match status" value="1"/>
</dbReference>
<proteinExistence type="predicted"/>
<dbReference type="GO" id="GO:0007399">
    <property type="term" value="P:nervous system development"/>
    <property type="evidence" value="ECO:0007669"/>
    <property type="project" value="UniProtKB-ARBA"/>
</dbReference>
<dbReference type="GO" id="GO:0035102">
    <property type="term" value="C:PRC1 complex"/>
    <property type="evidence" value="ECO:0007669"/>
    <property type="project" value="TreeGrafter"/>
</dbReference>
<dbReference type="InterPro" id="IPR001841">
    <property type="entry name" value="Znf_RING"/>
</dbReference>
<feature type="region of interest" description="Disordered" evidence="8">
    <location>
        <begin position="135"/>
        <end position="158"/>
    </location>
</feature>
<dbReference type="Proteomes" id="UP000646548">
    <property type="component" value="Unassembled WGS sequence"/>
</dbReference>
<evidence type="ECO:0000313" key="11">
    <source>
        <dbReference type="Proteomes" id="UP000646548"/>
    </source>
</evidence>
<dbReference type="GO" id="GO:1990841">
    <property type="term" value="F:promoter-specific chromatin binding"/>
    <property type="evidence" value="ECO:0007669"/>
    <property type="project" value="TreeGrafter"/>
</dbReference>
<dbReference type="PROSITE" id="PS00518">
    <property type="entry name" value="ZF_RING_1"/>
    <property type="match status" value="1"/>
</dbReference>
<dbReference type="EMBL" id="WKFB01000387">
    <property type="protein sequence ID" value="KAF6724585.1"/>
    <property type="molecule type" value="Genomic_DNA"/>
</dbReference>
<evidence type="ECO:0000259" key="9">
    <source>
        <dbReference type="PROSITE" id="PS50089"/>
    </source>
</evidence>
<dbReference type="PANTHER" id="PTHR10825:SF31">
    <property type="entry name" value="POLYCOMB GROUP RING FINGER PROTEIN 2"/>
    <property type="match status" value="1"/>
</dbReference>
<sequence length="359" mass="40016">MDKMQPNRVKITELNPHLTCPLCAGYLIDATTIVECLHSFCKTCIVTFLETNKFCPRCDIQVQKSCPQLSIRADKTLQDIVYKLVPGLFKDEMKRRRDFYAENRVLEPGEVVETFNIAEDEIISLSIQFYERNKNNERQRSETEGDKVRPSGPAASARLDEGPHVFAVLWSQANGKRFLQCPAAMSVMHLAKFLRSKMDIPNNYRVEVLYGDEPLKDYYTLMDIAYFYEWRRTGPIPLQYLVKPARKRRRPSQTTTQGHSDGINTSPTSESDSHSDKVHSPAAAAQTPRASTQSSPASHTPSPAIQSPNGTTVPNNTQRHTHTSKQGSGSRKVTVNGTSSGAGKEEARGGDKSGLLPAT</sequence>
<dbReference type="GO" id="GO:0000122">
    <property type="term" value="P:negative regulation of transcription by RNA polymerase II"/>
    <property type="evidence" value="ECO:0007669"/>
    <property type="project" value="TreeGrafter"/>
</dbReference>
<evidence type="ECO:0000256" key="5">
    <source>
        <dbReference type="ARBA" id="ARBA00022833"/>
    </source>
</evidence>
<gene>
    <name evidence="10" type="ORF">FQA47_015834</name>
</gene>
<dbReference type="Pfam" id="PF13923">
    <property type="entry name" value="zf-C3HC4_2"/>
    <property type="match status" value="1"/>
</dbReference>
<dbReference type="SUPFAM" id="SSF57850">
    <property type="entry name" value="RING/U-box"/>
    <property type="match status" value="1"/>
</dbReference>
<dbReference type="InterPro" id="IPR017907">
    <property type="entry name" value="Znf_RING_CS"/>
</dbReference>
<dbReference type="InterPro" id="IPR032443">
    <property type="entry name" value="RAWUL"/>
</dbReference>
<keyword evidence="3" id="KW-0479">Metal-binding</keyword>
<dbReference type="Gene3D" id="3.30.40.10">
    <property type="entry name" value="Zinc/RING finger domain, C3HC4 (zinc finger)"/>
    <property type="match status" value="1"/>
</dbReference>
<keyword evidence="4 7" id="KW-0863">Zinc-finger</keyword>
<comment type="subcellular location">
    <subcellularLocation>
        <location evidence="1">Nucleus</location>
    </subcellularLocation>
</comment>
<dbReference type="PANTHER" id="PTHR10825">
    <property type="entry name" value="RING FINGER DOMAIN-CONTAINING, POLYCOMB GROUP COMPONENT"/>
    <property type="match status" value="1"/>
</dbReference>
<name>A0A834C8B5_ORYME</name>